<evidence type="ECO:0000256" key="2">
    <source>
        <dbReference type="ARBA" id="ARBA00022448"/>
    </source>
</evidence>
<dbReference type="PROSITE" id="PS50928">
    <property type="entry name" value="ABC_TM1"/>
    <property type="match status" value="1"/>
</dbReference>
<dbReference type="GO" id="GO:0005524">
    <property type="term" value="F:ATP binding"/>
    <property type="evidence" value="ECO:0007669"/>
    <property type="project" value="UniProtKB-KW"/>
</dbReference>
<comment type="caution">
    <text evidence="9">The sequence shown here is derived from an EMBL/GenBank/DDBJ whole genome shotgun (WGS) entry which is preliminary data.</text>
</comment>
<evidence type="ECO:0000256" key="4">
    <source>
        <dbReference type="ARBA" id="ARBA00022692"/>
    </source>
</evidence>
<protein>
    <submittedName>
        <fullName evidence="9">Thiamine ABC transporter ATP-binding protein</fullName>
    </submittedName>
</protein>
<dbReference type="OrthoDB" id="9810086at2"/>
<dbReference type="InterPro" id="IPR035906">
    <property type="entry name" value="MetI-like_sf"/>
</dbReference>
<keyword evidence="2 7" id="KW-0813">Transport</keyword>
<evidence type="ECO:0000256" key="5">
    <source>
        <dbReference type="ARBA" id="ARBA00022989"/>
    </source>
</evidence>
<dbReference type="CDD" id="cd06261">
    <property type="entry name" value="TM_PBP2"/>
    <property type="match status" value="1"/>
</dbReference>
<name>A0A0P6WV60_9CHLR</name>
<dbReference type="PANTHER" id="PTHR43744:SF12">
    <property type="entry name" value="ABC TRANSPORTER PERMEASE PROTEIN MG189-RELATED"/>
    <property type="match status" value="1"/>
</dbReference>
<keyword evidence="6 7" id="KW-0472">Membrane</keyword>
<evidence type="ECO:0000256" key="7">
    <source>
        <dbReference type="RuleBase" id="RU363032"/>
    </source>
</evidence>
<reference evidence="9 10" key="1">
    <citation type="submission" date="2015-07" db="EMBL/GenBank/DDBJ databases">
        <title>Genome sequence of Leptolinea tardivitalis DSM 16556.</title>
        <authorList>
            <person name="Hemp J."/>
            <person name="Ward L.M."/>
            <person name="Pace L.A."/>
            <person name="Fischer W.W."/>
        </authorList>
    </citation>
    <scope>NUCLEOTIDE SEQUENCE [LARGE SCALE GENOMIC DNA]</scope>
    <source>
        <strain evidence="9 10">YMTK-2</strain>
    </source>
</reference>
<dbReference type="InterPro" id="IPR000515">
    <property type="entry name" value="MetI-like"/>
</dbReference>
<dbReference type="RefSeq" id="WP_062422380.1">
    <property type="nucleotide sequence ID" value="NZ_BBYA01000010.1"/>
</dbReference>
<evidence type="ECO:0000256" key="3">
    <source>
        <dbReference type="ARBA" id="ARBA00022475"/>
    </source>
</evidence>
<dbReference type="Pfam" id="PF00528">
    <property type="entry name" value="BPD_transp_1"/>
    <property type="match status" value="1"/>
</dbReference>
<keyword evidence="9" id="KW-0547">Nucleotide-binding</keyword>
<organism evidence="9 10">
    <name type="scientific">Leptolinea tardivitalis</name>
    <dbReference type="NCBI Taxonomy" id="229920"/>
    <lineage>
        <taxon>Bacteria</taxon>
        <taxon>Bacillati</taxon>
        <taxon>Chloroflexota</taxon>
        <taxon>Anaerolineae</taxon>
        <taxon>Anaerolineales</taxon>
        <taxon>Anaerolineaceae</taxon>
        <taxon>Leptolinea</taxon>
    </lineage>
</organism>
<dbReference type="GO" id="GO:0005886">
    <property type="term" value="C:plasma membrane"/>
    <property type="evidence" value="ECO:0007669"/>
    <property type="project" value="UniProtKB-SubCell"/>
</dbReference>
<evidence type="ECO:0000256" key="6">
    <source>
        <dbReference type="ARBA" id="ARBA00023136"/>
    </source>
</evidence>
<dbReference type="STRING" id="229920.ADM99_15255"/>
<evidence type="ECO:0000313" key="9">
    <source>
        <dbReference type="EMBL" id="KPL70486.1"/>
    </source>
</evidence>
<evidence type="ECO:0000313" key="10">
    <source>
        <dbReference type="Proteomes" id="UP000050430"/>
    </source>
</evidence>
<feature type="domain" description="ABC transmembrane type-1" evidence="8">
    <location>
        <begin position="78"/>
        <end position="274"/>
    </location>
</feature>
<dbReference type="SUPFAM" id="SSF161098">
    <property type="entry name" value="MetI-like"/>
    <property type="match status" value="1"/>
</dbReference>
<evidence type="ECO:0000259" key="8">
    <source>
        <dbReference type="PROSITE" id="PS50928"/>
    </source>
</evidence>
<feature type="transmembrane region" description="Helical" evidence="7">
    <location>
        <begin position="21"/>
        <end position="43"/>
    </location>
</feature>
<feature type="transmembrane region" description="Helical" evidence="7">
    <location>
        <begin position="113"/>
        <end position="137"/>
    </location>
</feature>
<keyword evidence="10" id="KW-1185">Reference proteome</keyword>
<proteinExistence type="inferred from homology"/>
<dbReference type="AlphaFoldDB" id="A0A0P6WV60"/>
<gene>
    <name evidence="9" type="ORF">ADM99_15255</name>
</gene>
<dbReference type="Proteomes" id="UP000050430">
    <property type="component" value="Unassembled WGS sequence"/>
</dbReference>
<feature type="transmembrane region" description="Helical" evidence="7">
    <location>
        <begin position="82"/>
        <end position="106"/>
    </location>
</feature>
<accession>A0A0P6WV60</accession>
<dbReference type="GO" id="GO:0055085">
    <property type="term" value="P:transmembrane transport"/>
    <property type="evidence" value="ECO:0007669"/>
    <property type="project" value="InterPro"/>
</dbReference>
<keyword evidence="5 7" id="KW-1133">Transmembrane helix</keyword>
<keyword evidence="3" id="KW-1003">Cell membrane</keyword>
<keyword evidence="4 7" id="KW-0812">Transmembrane</keyword>
<dbReference type="Gene3D" id="1.10.3720.10">
    <property type="entry name" value="MetI-like"/>
    <property type="match status" value="1"/>
</dbReference>
<evidence type="ECO:0000256" key="1">
    <source>
        <dbReference type="ARBA" id="ARBA00004651"/>
    </source>
</evidence>
<dbReference type="EMBL" id="LGCK01000014">
    <property type="protein sequence ID" value="KPL70486.1"/>
    <property type="molecule type" value="Genomic_DNA"/>
</dbReference>
<comment type="subcellular location">
    <subcellularLocation>
        <location evidence="1 7">Cell membrane</location>
        <topology evidence="1 7">Multi-pass membrane protein</topology>
    </subcellularLocation>
</comment>
<comment type="similarity">
    <text evidence="7">Belongs to the binding-protein-dependent transport system permease family.</text>
</comment>
<keyword evidence="9" id="KW-0067">ATP-binding</keyword>
<dbReference type="PANTHER" id="PTHR43744">
    <property type="entry name" value="ABC TRANSPORTER PERMEASE PROTEIN MG189-RELATED-RELATED"/>
    <property type="match status" value="1"/>
</dbReference>
<sequence>MQRVLITPKWMRKAVPRFFQYLILIIASILIFVPIVILMFGSVKTTGQMYSRPYDIPNPPQWDNIINILTTPAFWGMMKNSLIVMISTTTGTVIICAMVAFVLARLEFRGKNFIFNLFTLGLMFPINVAILPVYFVLRQITQMGIPLINTLIGVILVQIAFQLSGNILILKGFFTAVPTELQDAAYIDGCNNFDFFWRIMLPLVKPSLAAVAALVMIVSWNDLLVPLIVLNSNTLWTLPLGTMQFQGQYGQDLALISAFVMLSSIPTIVFYFFAEKQIVAGLTAGAVKG</sequence>
<feature type="transmembrane region" description="Helical" evidence="7">
    <location>
        <begin position="253"/>
        <end position="274"/>
    </location>
</feature>